<gene>
    <name evidence="1" type="ORF">OZSIB_4075</name>
</gene>
<dbReference type="Proteomes" id="UP000252355">
    <property type="component" value="Unassembled WGS sequence"/>
</dbReference>
<sequence>MKKGSISPMLKAYSSSLLGFIRFLRDRLPLVSGDGAFSSLEGMEEKAPF</sequence>
<proteinExistence type="predicted"/>
<dbReference type="AlphaFoldDB" id="A0A367ZNA8"/>
<reference evidence="1 2" key="1">
    <citation type="submission" date="2018-05" db="EMBL/GenBank/DDBJ databases">
        <title>A metagenomic window into the 2 km-deep terrestrial subsurface aquifer revealed taxonomically and functionally diverse microbial community comprising novel uncultured bacterial lineages.</title>
        <authorList>
            <person name="Kadnikov V.V."/>
            <person name="Mardanov A.V."/>
            <person name="Beletsky A.V."/>
            <person name="Banks D."/>
            <person name="Pimenov N.V."/>
            <person name="Frank Y.A."/>
            <person name="Karnachuk O.V."/>
            <person name="Ravin N.V."/>
        </authorList>
    </citation>
    <scope>NUCLEOTIDE SEQUENCE [LARGE SCALE GENOMIC DNA]</scope>
    <source>
        <strain evidence="1">BY5</strain>
    </source>
</reference>
<dbReference type="EMBL" id="QOQW01000011">
    <property type="protein sequence ID" value="RCK79603.1"/>
    <property type="molecule type" value="Genomic_DNA"/>
</dbReference>
<protein>
    <submittedName>
        <fullName evidence="1">Uncharacterized protein</fullName>
    </submittedName>
</protein>
<organism evidence="1 2">
    <name type="scientific">Candidatus Ozemobacter sibiricus</name>
    <dbReference type="NCBI Taxonomy" id="2268124"/>
    <lineage>
        <taxon>Bacteria</taxon>
        <taxon>Candidatus Ozemobacteria</taxon>
        <taxon>Candidatus Ozemobacterales</taxon>
        <taxon>Candidatus Ozemobacteraceae</taxon>
        <taxon>Candidatus Ozemobacter</taxon>
    </lineage>
</organism>
<evidence type="ECO:0000313" key="2">
    <source>
        <dbReference type="Proteomes" id="UP000252355"/>
    </source>
</evidence>
<comment type="caution">
    <text evidence="1">The sequence shown here is derived from an EMBL/GenBank/DDBJ whole genome shotgun (WGS) entry which is preliminary data.</text>
</comment>
<accession>A0A367ZNA8</accession>
<evidence type="ECO:0000313" key="1">
    <source>
        <dbReference type="EMBL" id="RCK79603.1"/>
    </source>
</evidence>
<name>A0A367ZNA8_9BACT</name>